<proteinExistence type="predicted"/>
<keyword evidence="2" id="KW-1133">Transmembrane helix</keyword>
<feature type="region of interest" description="Disordered" evidence="1">
    <location>
        <begin position="201"/>
        <end position="222"/>
    </location>
</feature>
<feature type="region of interest" description="Disordered" evidence="1">
    <location>
        <begin position="289"/>
        <end position="368"/>
    </location>
</feature>
<evidence type="ECO:0008006" key="5">
    <source>
        <dbReference type="Google" id="ProtNLM"/>
    </source>
</evidence>
<keyword evidence="2" id="KW-0472">Membrane</keyword>
<accession>A0A6A6FZH6</accession>
<feature type="region of interest" description="Disordered" evidence="1">
    <location>
        <begin position="71"/>
        <end position="90"/>
    </location>
</feature>
<feature type="compositionally biased region" description="Polar residues" evidence="1">
    <location>
        <begin position="336"/>
        <end position="350"/>
    </location>
</feature>
<sequence>MAPSSVTSATTTHDDPSHYLSSSISSLSSQRAQSSWLAKTYRQAAQLYLTRRLAEALDAIEPAVFPDAFLQGHTNGSSDEDGARTTAPVAQSSRGTRVKIWSFYLTLLNAIIELGPEEGKLAFGSTKWKTISSKARTGNIWDEVIRHGYGGSEGQVDGEVVANLATLLLTHMTDQRLNQQRLETYLSACMNPAFDVAAHLEASQNGRPVPRRTDSTGASTPRDLNTRLKLLELYTLHVLPRNEEWDYARDFISMSEVLDEERRDAFLAALQSLREEKSLDAIREAELKKRQDEELRKRRDEESRRRRDEAEAEERAKREEKQKPPPRKGPPESNAAREQSNQSRQVGSSQRTPAPRPNRPARKSQPPPATILQRASLVLSSLQMSLVNATHSMQKNPMAALRYLLFLFAFLVAVARRDVRQRIRRAFDDGFLKLRQTLGMGVKVSYI</sequence>
<feature type="region of interest" description="Disordered" evidence="1">
    <location>
        <begin position="1"/>
        <end position="22"/>
    </location>
</feature>
<feature type="compositionally biased region" description="Polar residues" evidence="1">
    <location>
        <begin position="1"/>
        <end position="11"/>
    </location>
</feature>
<feature type="compositionally biased region" description="Basic and acidic residues" evidence="1">
    <location>
        <begin position="289"/>
        <end position="323"/>
    </location>
</feature>
<name>A0A6A6FZH6_9PEZI</name>
<dbReference type="EMBL" id="ML992525">
    <property type="protein sequence ID" value="KAF2218912.1"/>
    <property type="molecule type" value="Genomic_DNA"/>
</dbReference>
<organism evidence="3 4">
    <name type="scientific">Elsinoe ampelina</name>
    <dbReference type="NCBI Taxonomy" id="302913"/>
    <lineage>
        <taxon>Eukaryota</taxon>
        <taxon>Fungi</taxon>
        <taxon>Dikarya</taxon>
        <taxon>Ascomycota</taxon>
        <taxon>Pezizomycotina</taxon>
        <taxon>Dothideomycetes</taxon>
        <taxon>Dothideomycetidae</taxon>
        <taxon>Myriangiales</taxon>
        <taxon>Elsinoaceae</taxon>
        <taxon>Elsinoe</taxon>
    </lineage>
</organism>
<reference evidence="4" key="1">
    <citation type="journal article" date="2020" name="Stud. Mycol.">
        <title>101 Dothideomycetes genomes: A test case for predicting lifestyles and emergence of pathogens.</title>
        <authorList>
            <person name="Haridas S."/>
            <person name="Albert R."/>
            <person name="Binder M."/>
            <person name="Bloem J."/>
            <person name="LaButti K."/>
            <person name="Salamov A."/>
            <person name="Andreopoulos B."/>
            <person name="Baker S."/>
            <person name="Barry K."/>
            <person name="Bills G."/>
            <person name="Bluhm B."/>
            <person name="Cannon C."/>
            <person name="Castanera R."/>
            <person name="Culley D."/>
            <person name="Daum C."/>
            <person name="Ezra D."/>
            <person name="Gonzalez J."/>
            <person name="Henrissat B."/>
            <person name="Kuo A."/>
            <person name="Liang C."/>
            <person name="Lipzen A."/>
            <person name="Lutzoni F."/>
            <person name="Magnuson J."/>
            <person name="Mondo S."/>
            <person name="Nolan M."/>
            <person name="Ohm R."/>
            <person name="Pangilinan J."/>
            <person name="Park H.-J."/>
            <person name="Ramirez L."/>
            <person name="Alfaro M."/>
            <person name="Sun H."/>
            <person name="Tritt A."/>
            <person name="Yoshinaga Y."/>
            <person name="Zwiers L.-H."/>
            <person name="Turgeon B."/>
            <person name="Goodwin S."/>
            <person name="Spatafora J."/>
            <person name="Crous P."/>
            <person name="Grigoriev I."/>
        </authorList>
    </citation>
    <scope>NUCLEOTIDE SEQUENCE [LARGE SCALE GENOMIC DNA]</scope>
    <source>
        <strain evidence="4">CECT 20119</strain>
    </source>
</reference>
<dbReference type="OrthoDB" id="3981028at2759"/>
<evidence type="ECO:0000313" key="3">
    <source>
        <dbReference type="EMBL" id="KAF2218912.1"/>
    </source>
</evidence>
<evidence type="ECO:0000256" key="1">
    <source>
        <dbReference type="SAM" id="MobiDB-lite"/>
    </source>
</evidence>
<evidence type="ECO:0000313" key="4">
    <source>
        <dbReference type="Proteomes" id="UP000799538"/>
    </source>
</evidence>
<gene>
    <name evidence="3" type="ORF">BDZ85DRAFT_269543</name>
</gene>
<keyword evidence="2" id="KW-0812">Transmembrane</keyword>
<dbReference type="AlphaFoldDB" id="A0A6A6FZH6"/>
<dbReference type="Proteomes" id="UP000799538">
    <property type="component" value="Unassembled WGS sequence"/>
</dbReference>
<evidence type="ECO:0000256" key="2">
    <source>
        <dbReference type="SAM" id="Phobius"/>
    </source>
</evidence>
<keyword evidence="4" id="KW-1185">Reference proteome</keyword>
<feature type="transmembrane region" description="Helical" evidence="2">
    <location>
        <begin position="398"/>
        <end position="415"/>
    </location>
</feature>
<protein>
    <recommendedName>
        <fullName evidence="5">Peroxin 26</fullName>
    </recommendedName>
</protein>